<reference evidence="6 7" key="1">
    <citation type="submission" date="2015-09" db="EMBL/GenBank/DDBJ databases">
        <title>Draft genome sequence of Kouleothrix aurantiaca JCM 19913.</title>
        <authorList>
            <person name="Hemp J."/>
        </authorList>
    </citation>
    <scope>NUCLEOTIDE SEQUENCE [LARGE SCALE GENOMIC DNA]</scope>
    <source>
        <strain evidence="6 7">COM-B</strain>
    </source>
</reference>
<feature type="transmembrane region" description="Helical" evidence="5">
    <location>
        <begin position="382"/>
        <end position="404"/>
    </location>
</feature>
<keyword evidence="3 5" id="KW-1133">Transmembrane helix</keyword>
<feature type="transmembrane region" description="Helical" evidence="5">
    <location>
        <begin position="217"/>
        <end position="236"/>
    </location>
</feature>
<dbReference type="Pfam" id="PF13520">
    <property type="entry name" value="AA_permease_2"/>
    <property type="match status" value="1"/>
</dbReference>
<dbReference type="Proteomes" id="UP000050509">
    <property type="component" value="Unassembled WGS sequence"/>
</dbReference>
<dbReference type="InterPro" id="IPR053153">
    <property type="entry name" value="APC_K+_Transporter"/>
</dbReference>
<dbReference type="GO" id="GO:0016020">
    <property type="term" value="C:membrane"/>
    <property type="evidence" value="ECO:0007669"/>
    <property type="project" value="UniProtKB-SubCell"/>
</dbReference>
<evidence type="ECO:0000256" key="4">
    <source>
        <dbReference type="ARBA" id="ARBA00023136"/>
    </source>
</evidence>
<proteinExistence type="predicted"/>
<evidence type="ECO:0000313" key="7">
    <source>
        <dbReference type="Proteomes" id="UP000050509"/>
    </source>
</evidence>
<dbReference type="PANTHER" id="PTHR47704">
    <property type="entry name" value="POTASSIUM TRANSPORTER KIMA"/>
    <property type="match status" value="1"/>
</dbReference>
<protein>
    <submittedName>
        <fullName evidence="6">Amino acid permease</fullName>
    </submittedName>
</protein>
<dbReference type="AlphaFoldDB" id="A0A0P9HGT5"/>
<evidence type="ECO:0000256" key="1">
    <source>
        <dbReference type="ARBA" id="ARBA00004141"/>
    </source>
</evidence>
<dbReference type="Gene3D" id="1.20.1740.10">
    <property type="entry name" value="Amino acid/polyamine transporter I"/>
    <property type="match status" value="1"/>
</dbReference>
<evidence type="ECO:0000256" key="2">
    <source>
        <dbReference type="ARBA" id="ARBA00022692"/>
    </source>
</evidence>
<feature type="transmembrane region" description="Helical" evidence="5">
    <location>
        <begin position="441"/>
        <end position="459"/>
    </location>
</feature>
<feature type="transmembrane region" description="Helical" evidence="5">
    <location>
        <begin position="256"/>
        <end position="282"/>
    </location>
</feature>
<gene>
    <name evidence="6" type="ORF">SE17_06125</name>
</gene>
<comment type="subcellular location">
    <subcellularLocation>
        <location evidence="1">Membrane</location>
        <topology evidence="1">Multi-pass membrane protein</topology>
    </subcellularLocation>
</comment>
<feature type="transmembrane region" description="Helical" evidence="5">
    <location>
        <begin position="28"/>
        <end position="53"/>
    </location>
</feature>
<feature type="transmembrane region" description="Helical" evidence="5">
    <location>
        <begin position="175"/>
        <end position="197"/>
    </location>
</feature>
<feature type="transmembrane region" description="Helical" evidence="5">
    <location>
        <begin position="416"/>
        <end position="435"/>
    </location>
</feature>
<evidence type="ECO:0000313" key="6">
    <source>
        <dbReference type="EMBL" id="KPV54038.1"/>
    </source>
</evidence>
<keyword evidence="2 5" id="KW-0812">Transmembrane</keyword>
<keyword evidence="7" id="KW-1185">Reference proteome</keyword>
<feature type="transmembrane region" description="Helical" evidence="5">
    <location>
        <begin position="108"/>
        <end position="133"/>
    </location>
</feature>
<evidence type="ECO:0000256" key="3">
    <source>
        <dbReference type="ARBA" id="ARBA00022989"/>
    </source>
</evidence>
<accession>A0A0P9HGT5</accession>
<feature type="transmembrane region" description="Helical" evidence="5">
    <location>
        <begin position="59"/>
        <end position="81"/>
    </location>
</feature>
<feature type="transmembrane region" description="Helical" evidence="5">
    <location>
        <begin position="306"/>
        <end position="327"/>
    </location>
</feature>
<dbReference type="PANTHER" id="PTHR47704:SF1">
    <property type="entry name" value="POTASSIUM TRANSPORTER KIMA"/>
    <property type="match status" value="1"/>
</dbReference>
<sequence>MLAELKRLMVGQPLATEPLAHERLSKRIALAVFSSDALSSVAYATEAILIALMAAQSGALGYATPISVGIALLLITVAFSYRQTIIAYPQGGGTYIVSRENLGVTPSLVAASALLIDYVLTVAVSMSAAVAAITSAVHVLEPYRVELAIGLISLVTLANLRGLKESGRIFAVPTYLFIGSMFALIGVGLVKLMLGGGSVPAAPVPAIPYVPEEFQELSFFLLLRAFAAGCTALTGIEAIADGVPAFQKPESRNASITLVIMAVILCTMFLGTTVLANAYHIIPDGSLEPETANSQLARMIFGNNSLFYYVLQVATMLILVLASNTAFADFPRLSYFLAQDRFLPRQFAQRGDRLVFSNGVVALGIFAAILVIAFGAREQSLLHLYAVGVFLSFTLSQFGMVQRWRKMRTPGWRRNAAINSIGALVTGTVLVVIASTKFLEGAWAVLMLIPIMVILLRSIHHHYTAVARQLSLADAPPPSAVRRHTAVVLISGVHRGVVPALQYALSIAPDNVTAVYVDMDAEVTAKLKEKWKRWGSGVPLTVLSSPYRSLLRPLMQFIDEIDAQYDDDVLTIVLPEFIPSKWWQHLLHNQTALLIKAALLFSKGKIVTSVPYHLED</sequence>
<dbReference type="GO" id="GO:0022857">
    <property type="term" value="F:transmembrane transporter activity"/>
    <property type="evidence" value="ECO:0007669"/>
    <property type="project" value="InterPro"/>
</dbReference>
<keyword evidence="4 5" id="KW-0472">Membrane</keyword>
<dbReference type="PATRIC" id="fig|186479.3.peg.1148"/>
<feature type="transmembrane region" description="Helical" evidence="5">
    <location>
        <begin position="145"/>
        <end position="163"/>
    </location>
</feature>
<feature type="transmembrane region" description="Helical" evidence="5">
    <location>
        <begin position="354"/>
        <end position="376"/>
    </location>
</feature>
<dbReference type="EMBL" id="LJCR01000126">
    <property type="protein sequence ID" value="KPV54038.1"/>
    <property type="molecule type" value="Genomic_DNA"/>
</dbReference>
<name>A0A0P9HGT5_9CHLR</name>
<organism evidence="6 7">
    <name type="scientific">Kouleothrix aurantiaca</name>
    <dbReference type="NCBI Taxonomy" id="186479"/>
    <lineage>
        <taxon>Bacteria</taxon>
        <taxon>Bacillati</taxon>
        <taxon>Chloroflexota</taxon>
        <taxon>Chloroflexia</taxon>
        <taxon>Chloroflexales</taxon>
        <taxon>Roseiflexineae</taxon>
        <taxon>Roseiflexaceae</taxon>
        <taxon>Kouleothrix</taxon>
    </lineage>
</organism>
<dbReference type="InterPro" id="IPR002293">
    <property type="entry name" value="AA/rel_permease1"/>
</dbReference>
<comment type="caution">
    <text evidence="6">The sequence shown here is derived from an EMBL/GenBank/DDBJ whole genome shotgun (WGS) entry which is preliminary data.</text>
</comment>
<evidence type="ECO:0000256" key="5">
    <source>
        <dbReference type="SAM" id="Phobius"/>
    </source>
</evidence>